<organism evidence="1 2">
    <name type="scientific">Thauera aromatica K172</name>
    <dbReference type="NCBI Taxonomy" id="44139"/>
    <lineage>
        <taxon>Bacteria</taxon>
        <taxon>Pseudomonadati</taxon>
        <taxon>Pseudomonadota</taxon>
        <taxon>Betaproteobacteria</taxon>
        <taxon>Rhodocyclales</taxon>
        <taxon>Zoogloeaceae</taxon>
        <taxon>Thauera</taxon>
    </lineage>
</organism>
<proteinExistence type="predicted"/>
<reference evidence="1 2" key="1">
    <citation type="submission" date="2018-03" db="EMBL/GenBank/DDBJ databases">
        <title>Complete genome sequence of Thauera aromatica, a model organism for studying aromatic compound degradation under denitrifying conditions.</title>
        <authorList>
            <person name="Lo H.-Y."/>
            <person name="Goris T."/>
            <person name="Boll M."/>
            <person name="Mueller J.A."/>
        </authorList>
    </citation>
    <scope>NUCLEOTIDE SEQUENCE [LARGE SCALE GENOMIC DNA]</scope>
    <source>
        <strain evidence="1 2">K172</strain>
    </source>
</reference>
<protein>
    <submittedName>
        <fullName evidence="1">Uncharacterized protein</fullName>
    </submittedName>
</protein>
<evidence type="ECO:0000313" key="2">
    <source>
        <dbReference type="Proteomes" id="UP000241885"/>
    </source>
</evidence>
<dbReference type="RefSeq" id="WP_107221220.1">
    <property type="nucleotide sequence ID" value="NZ_CP028339.1"/>
</dbReference>
<dbReference type="Proteomes" id="UP000241885">
    <property type="component" value="Chromosome"/>
</dbReference>
<dbReference type="AlphaFoldDB" id="A0A2R4BP63"/>
<dbReference type="EMBL" id="CP028339">
    <property type="protein sequence ID" value="AVR89060.1"/>
    <property type="molecule type" value="Genomic_DNA"/>
</dbReference>
<sequence length="109" mass="11996">MALQCTTMQQEDALAAVIGERSFQDQKWGTITEHPHEVGSWLTIMRQLLNDAERAYMSQRGDIGALDELRKVVAVGVACMEQHGVPSRLRKEPAINLDGYREAGSALAG</sequence>
<dbReference type="OrthoDB" id="9972568at2"/>
<gene>
    <name evidence="1" type="ORF">Tharo_2157</name>
</gene>
<evidence type="ECO:0000313" key="1">
    <source>
        <dbReference type="EMBL" id="AVR89060.1"/>
    </source>
</evidence>
<dbReference type="KEGG" id="tak:Tharo_2157"/>
<keyword evidence="2" id="KW-1185">Reference proteome</keyword>
<name>A0A2R4BP63_THAAR</name>
<accession>A0A2R4BP63</accession>